<proteinExistence type="predicted"/>
<feature type="compositionally biased region" description="Basic residues" evidence="1">
    <location>
        <begin position="1"/>
        <end position="14"/>
    </location>
</feature>
<evidence type="ECO:0008006" key="5">
    <source>
        <dbReference type="Google" id="ProtNLM"/>
    </source>
</evidence>
<protein>
    <recommendedName>
        <fullName evidence="5">Transmembrane protein 230</fullName>
    </recommendedName>
</protein>
<evidence type="ECO:0000256" key="1">
    <source>
        <dbReference type="SAM" id="MobiDB-lite"/>
    </source>
</evidence>
<evidence type="ECO:0000313" key="3">
    <source>
        <dbReference type="EMBL" id="UUY02673.1"/>
    </source>
</evidence>
<gene>
    <name evidence="3" type="ORF">LRS13_18565</name>
</gene>
<evidence type="ECO:0000256" key="2">
    <source>
        <dbReference type="SAM" id="Phobius"/>
    </source>
</evidence>
<keyword evidence="2" id="KW-0812">Transmembrane</keyword>
<keyword evidence="2" id="KW-0472">Membrane</keyword>
<accession>A0ABY5PDH9</accession>
<organism evidence="3 4">
    <name type="scientific">Svornostia abyssi</name>
    <dbReference type="NCBI Taxonomy" id="2898438"/>
    <lineage>
        <taxon>Bacteria</taxon>
        <taxon>Bacillati</taxon>
        <taxon>Actinomycetota</taxon>
        <taxon>Thermoleophilia</taxon>
        <taxon>Solirubrobacterales</taxon>
        <taxon>Baekduiaceae</taxon>
        <taxon>Svornostia</taxon>
    </lineage>
</organism>
<feature type="transmembrane region" description="Helical" evidence="2">
    <location>
        <begin position="85"/>
        <end position="105"/>
    </location>
</feature>
<dbReference type="RefSeq" id="WP_353863197.1">
    <property type="nucleotide sequence ID" value="NZ_CP088295.1"/>
</dbReference>
<evidence type="ECO:0000313" key="4">
    <source>
        <dbReference type="Proteomes" id="UP001058860"/>
    </source>
</evidence>
<feature type="region of interest" description="Disordered" evidence="1">
    <location>
        <begin position="1"/>
        <end position="51"/>
    </location>
</feature>
<feature type="compositionally biased region" description="Basic and acidic residues" evidence="1">
    <location>
        <begin position="29"/>
        <end position="48"/>
    </location>
</feature>
<keyword evidence="4" id="KW-1185">Reference proteome</keyword>
<name>A0ABY5PDH9_9ACTN</name>
<dbReference type="EMBL" id="CP088295">
    <property type="protein sequence ID" value="UUY02673.1"/>
    <property type="molecule type" value="Genomic_DNA"/>
</dbReference>
<reference evidence="4" key="1">
    <citation type="submission" date="2021-11" db="EMBL/GenBank/DDBJ databases">
        <title>Cultivation dependent microbiological survey of springs from the worlds oldest radium mine currently devoted to the extraction of radon-saturated water.</title>
        <authorList>
            <person name="Kapinusova G."/>
            <person name="Smrhova T."/>
            <person name="Strejcek M."/>
            <person name="Suman J."/>
            <person name="Jani K."/>
            <person name="Pajer P."/>
            <person name="Uhlik O."/>
        </authorList>
    </citation>
    <scope>NUCLEOTIDE SEQUENCE [LARGE SCALE GENOMIC DNA]</scope>
    <source>
        <strain evidence="4">J379</strain>
    </source>
</reference>
<dbReference type="Proteomes" id="UP001058860">
    <property type="component" value="Chromosome"/>
</dbReference>
<sequence>MAQTRKRRQSKHRGNAAGMVEARGRTGRKPTDDERKPGGKGGRQDRFAKPPTWQGSFQRALLAAGIFGILVVLFFDFSIVQAVPLIAFMLVVYVPLGYYTDLWIYNRRQKKLQGG</sequence>
<feature type="transmembrane region" description="Helical" evidence="2">
    <location>
        <begin position="60"/>
        <end position="79"/>
    </location>
</feature>
<keyword evidence="2" id="KW-1133">Transmembrane helix</keyword>